<name>A0A3Q0JB50_DIACI</name>
<feature type="region of interest" description="Disordered" evidence="1">
    <location>
        <begin position="1"/>
        <end position="181"/>
    </location>
</feature>
<dbReference type="CDD" id="cd14284">
    <property type="entry name" value="UBA_GAWKY"/>
    <property type="match status" value="1"/>
</dbReference>
<feature type="compositionally biased region" description="Polar residues" evidence="1">
    <location>
        <begin position="78"/>
        <end position="87"/>
    </location>
</feature>
<feature type="compositionally biased region" description="Polar residues" evidence="1">
    <location>
        <begin position="1350"/>
        <end position="1360"/>
    </location>
</feature>
<feature type="domain" description="UBA" evidence="2">
    <location>
        <begin position="540"/>
        <end position="583"/>
    </location>
</feature>
<dbReference type="Proteomes" id="UP000079169">
    <property type="component" value="Unplaced"/>
</dbReference>
<feature type="region of interest" description="Disordered" evidence="1">
    <location>
        <begin position="1283"/>
        <end position="1404"/>
    </location>
</feature>
<feature type="region of interest" description="Disordered" evidence="1">
    <location>
        <begin position="971"/>
        <end position="1118"/>
    </location>
</feature>
<evidence type="ECO:0000259" key="2">
    <source>
        <dbReference type="PROSITE" id="PS50030"/>
    </source>
</evidence>
<sequence length="1580" mass="166197">MCGQLKGSNQGGNPQQQVGAQPPNPSQGGSGPGNKNPQQQQQQGGGSGSGATSWAAAAGKNLPPQSGGTNAGGSSTSCKQQLEQLSTMREALYSQDGWGGQHVNQDSSWDIPASPEPSNKEPNVAGAGNPQAPPAPVWKPNVNNGTELWEANLRNGGQPPPQVAQKTPWGHTPATNIGGTWGEDDEGDANLWSGGGAGIQQGGGPGAAAGGGWGTAGPSSGQGPVWTGGPKKEEWGAGAGGWGDPRDPRSGGSGVPGIDPGSHPGQHPHTMLWNQDTLKLVMFVGAGDPLLRGDPRGISGRLNGAAAAADPMWAQPPQVPPGPPGSHHHIQPPGPPPGQPKMIPPGPTPPGQWAGPPHKEAMNMKPNVPGAGGWDEPSPPAQRRNLPPNYDDGTSLWGNKPPPPPPGAGAGANKVSHWKEMPTPPNMGGRGVMGGPIGPGSLQANPRMPVNPGAMKPDGTPWLGPSRNGVWDGSHDPSAGVPWGSHEDKLGGAPWNDGSSWGAPNQNPKPKNPGQPWLDNSGDVDPSTWGAQPPKSGPKPLSKEIIYASKQFRILCEMGFKKEDIESALRASNMNGDDALEQLSAWPGTKRFDAGSDMQFDQHQGTPFRQTPTHNFAASGSTLSMRYWSTRLFINTHGNSFEKEDNQSGSNNVQSGKLTFKRGIYQGDVFSALWFCLCLNPLSNILNSTTYGYKLNKDPNSRVTHAFYLDDLKLYAHSSDQLQSMMEIVVNFSSSICMSLGLNKCNILNRNEYSESIGCQIIKQDDVTQILNQPLAPQTLYLLNQLLQQIKLLHQLNQQHGILQATLCFQILNQPLAPQTLYLLNQLLQQIKLLHQLNQQHGILQVNPLSAKAGNTNLLQLSMQINKAKQYISSLQAQISSQQAIYVKQQAAAAQQQQVVVTVYVVSGQYLHTYYEYFQCELRCFTAGNTNLLQLSMQINKAKQYISSLQAQISSQQAIYVKQQAAAAQQQQPVTQGGGDLFKPHDPLSGLPNTFGELALNKDPTAQDGFPGAPSGSSRLNQWKLPSIDKDVDNEFSRAPGTTSKSTPGSTSPLTNPLLGQGDGDGFPGAPSGSSRLNQWKLPSIDKDVDNEFSRAPGTTSKSTPGSTSPLTNPLLGQGDGMNYSSLTLRLTNLIGCISMSSDCIVTQDGFPGAPSGSSRLNQWKLPSIDKDVDNEFSRAPGTTSKSTPGSTSPLTNPLLGQGDGTWSSVSQSGTGWPDSDPSKDWPSSQANQQFTDLVPEFEPGKPWKGTQMKSIEDDPSITPGSVVRSPLSLATLKDTEIFTSSSSSSGGGKTSPSNQDLSSAPPLSLSNSTWSFNPPSSSSSSSSFTSPLGKLGATSKTVWGDSSAPLPSTGMSSNDLWGPPKPRGPPPGMMGGGGKPPSNGWMVRPNGGGGGGNTWGTSQPQGGWSGTWVLLKNLTPQIDGSTLKTLCVQHGPLQNFHLYLNHSLALAKYSTREEAIKAQGNLNNCILGNTTIFAEAPSDAEVQSLLAHLSATANNNNNNNGGTGGWARGSSALSNKDTWSSGGGGGNTSQLWGTPSNPSSGGSLWGAPPLDSVDRATPSSLNSFLPGDLLGGESM</sequence>
<evidence type="ECO:0000313" key="3">
    <source>
        <dbReference type="Proteomes" id="UP000079169"/>
    </source>
</evidence>
<dbReference type="Pfam" id="PF00078">
    <property type="entry name" value="RVT_1"/>
    <property type="match status" value="1"/>
</dbReference>
<dbReference type="PANTHER" id="PTHR13020">
    <property type="entry name" value="TRINUCLEOTIDE REPEAT-CONTAINING GENE 6"/>
    <property type="match status" value="1"/>
</dbReference>
<dbReference type="Gene3D" id="3.30.70.330">
    <property type="match status" value="1"/>
</dbReference>
<feature type="compositionally biased region" description="Gly residues" evidence="1">
    <location>
        <begin position="428"/>
        <end position="438"/>
    </location>
</feature>
<feature type="compositionally biased region" description="Low complexity" evidence="1">
    <location>
        <begin position="50"/>
        <end position="59"/>
    </location>
</feature>
<dbReference type="CTD" id="43808"/>
<reference evidence="4" key="1">
    <citation type="submission" date="2025-08" db="UniProtKB">
        <authorList>
            <consortium name="RefSeq"/>
        </authorList>
    </citation>
    <scope>IDENTIFICATION</scope>
</reference>
<dbReference type="GeneID" id="103517948"/>
<feature type="compositionally biased region" description="Pro residues" evidence="1">
    <location>
        <begin position="1364"/>
        <end position="1373"/>
    </location>
</feature>
<feature type="compositionally biased region" description="Low complexity" evidence="1">
    <location>
        <begin position="66"/>
        <end position="77"/>
    </location>
</feature>
<dbReference type="PaxDb" id="121845-A0A3Q0JB50"/>
<feature type="compositionally biased region" description="Polar residues" evidence="1">
    <location>
        <begin position="1533"/>
        <end position="1547"/>
    </location>
</feature>
<dbReference type="GO" id="GO:0060213">
    <property type="term" value="P:positive regulation of nuclear-transcribed mRNA poly(A) tail shortening"/>
    <property type="evidence" value="ECO:0007669"/>
    <property type="project" value="TreeGrafter"/>
</dbReference>
<feature type="compositionally biased region" description="Low complexity" evidence="1">
    <location>
        <begin position="504"/>
        <end position="516"/>
    </location>
</feature>
<dbReference type="InterPro" id="IPR033503">
    <property type="entry name" value="GW182_RRM"/>
</dbReference>
<feature type="compositionally biased region" description="Low complexity" evidence="1">
    <location>
        <begin position="1040"/>
        <end position="1053"/>
    </location>
</feature>
<dbReference type="InterPro" id="IPR052068">
    <property type="entry name" value="GW182_domain"/>
</dbReference>
<feature type="compositionally biased region" description="Polar residues" evidence="1">
    <location>
        <begin position="1"/>
        <end position="18"/>
    </location>
</feature>
<feature type="compositionally biased region" description="Gly residues" evidence="1">
    <location>
        <begin position="203"/>
        <end position="215"/>
    </location>
</feature>
<feature type="compositionally biased region" description="Low complexity" evidence="1">
    <location>
        <begin position="1217"/>
        <end position="1229"/>
    </location>
</feature>
<feature type="compositionally biased region" description="Low complexity" evidence="1">
    <location>
        <begin position="1097"/>
        <end position="1110"/>
    </location>
</feature>
<gene>
    <name evidence="4" type="primary">LOC103517948</name>
</gene>
<feature type="compositionally biased region" description="Pro residues" evidence="1">
    <location>
        <begin position="332"/>
        <end position="350"/>
    </location>
</feature>
<dbReference type="PANTHER" id="PTHR13020:SF25">
    <property type="entry name" value="PROTEIN GAWKY"/>
    <property type="match status" value="1"/>
</dbReference>
<organism evidence="3 4">
    <name type="scientific">Diaphorina citri</name>
    <name type="common">Asian citrus psyllid</name>
    <dbReference type="NCBI Taxonomy" id="121845"/>
    <lineage>
        <taxon>Eukaryota</taxon>
        <taxon>Metazoa</taxon>
        <taxon>Ecdysozoa</taxon>
        <taxon>Arthropoda</taxon>
        <taxon>Hexapoda</taxon>
        <taxon>Insecta</taxon>
        <taxon>Pterygota</taxon>
        <taxon>Neoptera</taxon>
        <taxon>Paraneoptera</taxon>
        <taxon>Hemiptera</taxon>
        <taxon>Sternorrhyncha</taxon>
        <taxon>Psylloidea</taxon>
        <taxon>Psyllidae</taxon>
        <taxon>Diaphorininae</taxon>
        <taxon>Diaphorina</taxon>
    </lineage>
</organism>
<evidence type="ECO:0000256" key="1">
    <source>
        <dbReference type="SAM" id="MobiDB-lite"/>
    </source>
</evidence>
<feature type="region of interest" description="Disordered" evidence="1">
    <location>
        <begin position="1500"/>
        <end position="1580"/>
    </location>
</feature>
<accession>A0A3Q0JB50</accession>
<dbReference type="PROSITE" id="PS50030">
    <property type="entry name" value="UBA"/>
    <property type="match status" value="1"/>
</dbReference>
<proteinExistence type="predicted"/>
<dbReference type="STRING" id="121845.A0A3Q0JB50"/>
<keyword evidence="3" id="KW-1185">Reference proteome</keyword>
<dbReference type="RefSeq" id="XP_026685669.1">
    <property type="nucleotide sequence ID" value="XM_026829868.1"/>
</dbReference>
<evidence type="ECO:0000313" key="4">
    <source>
        <dbReference type="RefSeq" id="XP_026685669.1"/>
    </source>
</evidence>
<feature type="compositionally biased region" description="Low complexity" evidence="1">
    <location>
        <begin position="1181"/>
        <end position="1194"/>
    </location>
</feature>
<feature type="region of interest" description="Disordered" evidence="1">
    <location>
        <begin position="301"/>
        <end position="541"/>
    </location>
</feature>
<dbReference type="GO" id="GO:0005654">
    <property type="term" value="C:nucleoplasm"/>
    <property type="evidence" value="ECO:0007669"/>
    <property type="project" value="TreeGrafter"/>
</dbReference>
<dbReference type="InterPro" id="IPR012677">
    <property type="entry name" value="Nucleotide-bd_a/b_plait_sf"/>
</dbReference>
<protein>
    <submittedName>
        <fullName evidence="4">Protein Gawky</fullName>
    </submittedName>
</protein>
<feature type="compositionally biased region" description="Basic and acidic residues" evidence="1">
    <location>
        <begin position="1027"/>
        <end position="1036"/>
    </location>
</feature>
<feature type="region of interest" description="Disordered" evidence="1">
    <location>
        <begin position="203"/>
        <end position="270"/>
    </location>
</feature>
<dbReference type="InterPro" id="IPR009060">
    <property type="entry name" value="UBA-like_sf"/>
</dbReference>
<dbReference type="GO" id="GO:0035278">
    <property type="term" value="P:miRNA-mediated gene silencing by inhibition of translation"/>
    <property type="evidence" value="ECO:0007669"/>
    <property type="project" value="InterPro"/>
</dbReference>
<dbReference type="InterPro" id="IPR035979">
    <property type="entry name" value="RBD_domain_sf"/>
</dbReference>
<dbReference type="SUPFAM" id="SSF46934">
    <property type="entry name" value="UBA-like"/>
    <property type="match status" value="1"/>
</dbReference>
<feature type="compositionally biased region" description="Polar residues" evidence="1">
    <location>
        <begin position="1205"/>
        <end position="1215"/>
    </location>
</feature>
<dbReference type="Pfam" id="PF12938">
    <property type="entry name" value="M_domain"/>
    <property type="match status" value="2"/>
</dbReference>
<dbReference type="InterPro" id="IPR041971">
    <property type="entry name" value="Gawky_UBA"/>
</dbReference>
<dbReference type="KEGG" id="dci:103517948"/>
<dbReference type="InterPro" id="IPR000477">
    <property type="entry name" value="RT_dom"/>
</dbReference>
<feature type="compositionally biased region" description="Low complexity" evidence="1">
    <location>
        <begin position="1302"/>
        <end position="1331"/>
    </location>
</feature>
<feature type="compositionally biased region" description="Basic and acidic residues" evidence="1">
    <location>
        <begin position="1084"/>
        <end position="1093"/>
    </location>
</feature>
<dbReference type="GO" id="GO:0000932">
    <property type="term" value="C:P-body"/>
    <property type="evidence" value="ECO:0007669"/>
    <property type="project" value="TreeGrafter"/>
</dbReference>
<feature type="region of interest" description="Disordered" evidence="1">
    <location>
        <begin position="1173"/>
        <end position="1268"/>
    </location>
</feature>
<dbReference type="Gene3D" id="1.10.8.10">
    <property type="entry name" value="DNA helicase RuvA subunit, C-terminal domain"/>
    <property type="match status" value="1"/>
</dbReference>
<dbReference type="InterPro" id="IPR015940">
    <property type="entry name" value="UBA"/>
</dbReference>
<dbReference type="InterPro" id="IPR026805">
    <property type="entry name" value="GW182_M_dom"/>
</dbReference>
<feature type="compositionally biased region" description="Low complexity" evidence="1">
    <location>
        <begin position="33"/>
        <end position="42"/>
    </location>
</feature>
<dbReference type="SUPFAM" id="SSF54928">
    <property type="entry name" value="RNA-binding domain, RBD"/>
    <property type="match status" value="1"/>
</dbReference>
<dbReference type="GO" id="GO:0003676">
    <property type="term" value="F:nucleic acid binding"/>
    <property type="evidence" value="ECO:0007669"/>
    <property type="project" value="InterPro"/>
</dbReference>
<dbReference type="CDD" id="cd12435">
    <property type="entry name" value="RRM_GW182_like"/>
    <property type="match status" value="1"/>
</dbReference>